<dbReference type="InterPro" id="IPR041154">
    <property type="entry name" value="AglB_P1"/>
</dbReference>
<comment type="cofactor">
    <cofactor evidence="1">
        <name>Mn(2+)</name>
        <dbReference type="ChEBI" id="CHEBI:29035"/>
    </cofactor>
</comment>
<feature type="transmembrane region" description="Helical" evidence="17">
    <location>
        <begin position="168"/>
        <end position="188"/>
    </location>
</feature>
<dbReference type="EC" id="2.4.99.21" evidence="6"/>
<keyword evidence="7" id="KW-0328">Glycosyltransferase</keyword>
<keyword evidence="13 17" id="KW-0472">Membrane</keyword>
<feature type="transmembrane region" description="Helical" evidence="17">
    <location>
        <begin position="461"/>
        <end position="482"/>
    </location>
</feature>
<dbReference type="KEGG" id="hsn:DV733_16010"/>
<reference evidence="20 21" key="1">
    <citation type="journal article" date="2019" name="Nat. Commun.">
        <title>A new type of DNA phosphorothioation-based antiviral system in archaea.</title>
        <authorList>
            <person name="Xiong L."/>
            <person name="Liu S."/>
            <person name="Chen S."/>
            <person name="Xiao Y."/>
            <person name="Zhu B."/>
            <person name="Gao Y."/>
            <person name="Zhang Y."/>
            <person name="Chen B."/>
            <person name="Luo J."/>
            <person name="Deng Z."/>
            <person name="Chen X."/>
            <person name="Wang L."/>
            <person name="Chen S."/>
        </authorList>
    </citation>
    <scope>NUCLEOTIDE SEQUENCE [LARGE SCALE GENOMIC DNA]</scope>
    <source>
        <strain evidence="20 21">CBA1105</strain>
    </source>
</reference>
<feature type="transmembrane region" description="Helical" evidence="17">
    <location>
        <begin position="20"/>
        <end position="40"/>
    </location>
</feature>
<feature type="transmembrane region" description="Helical" evidence="17">
    <location>
        <begin position="409"/>
        <end position="429"/>
    </location>
</feature>
<dbReference type="GO" id="GO:0046872">
    <property type="term" value="F:metal ion binding"/>
    <property type="evidence" value="ECO:0007669"/>
    <property type="project" value="UniProtKB-KW"/>
</dbReference>
<dbReference type="InterPro" id="IPR048307">
    <property type="entry name" value="STT3_N"/>
</dbReference>
<dbReference type="Gene3D" id="2.60.40.3390">
    <property type="match status" value="1"/>
</dbReference>
<evidence type="ECO:0000256" key="7">
    <source>
        <dbReference type="ARBA" id="ARBA00022676"/>
    </source>
</evidence>
<dbReference type="Pfam" id="PF18079">
    <property type="entry name" value="AglB_L1"/>
    <property type="match status" value="1"/>
</dbReference>
<evidence type="ECO:0000313" key="20">
    <source>
        <dbReference type="EMBL" id="QCC52642.1"/>
    </source>
</evidence>
<evidence type="ECO:0000259" key="18">
    <source>
        <dbReference type="Pfam" id="PF02516"/>
    </source>
</evidence>
<evidence type="ECO:0000256" key="4">
    <source>
        <dbReference type="ARBA" id="ARBA00004922"/>
    </source>
</evidence>
<dbReference type="GO" id="GO:0005886">
    <property type="term" value="C:plasma membrane"/>
    <property type="evidence" value="ECO:0007669"/>
    <property type="project" value="UniProtKB-SubCell"/>
</dbReference>
<evidence type="ECO:0000256" key="9">
    <source>
        <dbReference type="ARBA" id="ARBA00022692"/>
    </source>
</evidence>
<sequence>MNRDPDAETDTSRSLAGERVLPEWLVVGAGLSMVALVRLLPFPNVFRGEDVILTGNDPWAYRTLVESITARLASPFSVDAYSNIGSGEPLLVAVLGFIAALFGGGDAAVGVILAVYPPVSAVVSGVVVYAIGKRVSGDARVAIAGLALFAVVPGHALRTGLGFADHHAFDYLWLTLTFYGLIGAVTTPEGDRRRWWFSALLGLSVAAQTLAWEAGPLLLVPLAVAIAVAGPVLLRDDCLSRLVPVVTGLAAATGLTLLGHLGLGWQSTATAATPLALFFGAIALYAAASIVRQYGRRSLTLLLLEVVGVVAIAFVVTRSTLFAGALDAGFDRLFVSTTIAETTALGGGFGPVLGPIIMLGFAGAIGLPVVVWTLWQSYRQPSIGWLLLDVYVCYFLMLALVQRRFVGELAPFVAVVGGYGLVWILTQIADLQPLPVERQPLTSDRGRRSASSLAVPDRRRFLATGALSLTFVAFPAVNAAALHSRVRVRPSMYRAANWLGAYADQQRLAWPENYVFSRWGDNRFYNYLVNGHARSYRFARENYLRFLLASEPGEWYERLDDRVGFVVVDYLSSDLHAASMYERLFETYGSRTGRVDGVEHYRAIYVGDTGRPKVYQLVQGATLTGVATARQTIELTTRVSIPGASFTYERRIEADEDGNFEVVVPYSGRYEVGETTVRVPESAIDAGETVTVDYWRRGPGGFRTTDR</sequence>
<evidence type="ECO:0000256" key="17">
    <source>
        <dbReference type="SAM" id="Phobius"/>
    </source>
</evidence>
<feature type="transmembrane region" description="Helical" evidence="17">
    <location>
        <begin position="108"/>
        <end position="132"/>
    </location>
</feature>
<comment type="cofactor">
    <cofactor evidence="2">
        <name>Mg(2+)</name>
        <dbReference type="ChEBI" id="CHEBI:18420"/>
    </cofactor>
</comment>
<protein>
    <recommendedName>
        <fullName evidence="6">dolichyl-phosphooligosaccharide-protein glycotransferase</fullName>
        <ecNumber evidence="6">2.4.99.21</ecNumber>
    </recommendedName>
    <alternativeName>
        <fullName evidence="15">Oligosaccharyl transferase</fullName>
    </alternativeName>
</protein>
<evidence type="ECO:0000256" key="12">
    <source>
        <dbReference type="ARBA" id="ARBA00022989"/>
    </source>
</evidence>
<evidence type="ECO:0000256" key="10">
    <source>
        <dbReference type="ARBA" id="ARBA00022723"/>
    </source>
</evidence>
<evidence type="ECO:0000256" key="14">
    <source>
        <dbReference type="ARBA" id="ARBA00023211"/>
    </source>
</evidence>
<comment type="similarity">
    <text evidence="5">Belongs to the STT3 family.</text>
</comment>
<keyword evidence="21" id="KW-1185">Reference proteome</keyword>
<evidence type="ECO:0000313" key="21">
    <source>
        <dbReference type="Proteomes" id="UP000296706"/>
    </source>
</evidence>
<evidence type="ECO:0000256" key="2">
    <source>
        <dbReference type="ARBA" id="ARBA00001946"/>
    </source>
</evidence>
<dbReference type="RefSeq" id="WP_049992968.1">
    <property type="nucleotide sequence ID" value="NZ_CP031310.1"/>
</dbReference>
<dbReference type="PANTHER" id="PTHR13872">
    <property type="entry name" value="DOLICHYL-DIPHOSPHOOLIGOSACCHARIDE--PROTEIN GLYCOSYLTRANSFERASE SUBUNIT"/>
    <property type="match status" value="1"/>
</dbReference>
<evidence type="ECO:0000256" key="15">
    <source>
        <dbReference type="ARBA" id="ARBA00030679"/>
    </source>
</evidence>
<evidence type="ECO:0000256" key="16">
    <source>
        <dbReference type="ARBA" id="ARBA00034066"/>
    </source>
</evidence>
<dbReference type="UniPathway" id="UPA00378"/>
<evidence type="ECO:0000259" key="19">
    <source>
        <dbReference type="Pfam" id="PF18079"/>
    </source>
</evidence>
<evidence type="ECO:0000256" key="13">
    <source>
        <dbReference type="ARBA" id="ARBA00023136"/>
    </source>
</evidence>
<keyword evidence="9 17" id="KW-0812">Transmembrane</keyword>
<feature type="transmembrane region" description="Helical" evidence="17">
    <location>
        <begin position="218"/>
        <end position="235"/>
    </location>
</feature>
<evidence type="ECO:0000256" key="5">
    <source>
        <dbReference type="ARBA" id="ARBA00010810"/>
    </source>
</evidence>
<dbReference type="PANTHER" id="PTHR13872:SF1">
    <property type="entry name" value="DOLICHYL-DIPHOSPHOOLIGOSACCHARIDE--PROTEIN GLYCOSYLTRANSFERASE SUBUNIT STT3B"/>
    <property type="match status" value="1"/>
</dbReference>
<proteinExistence type="inferred from homology"/>
<keyword evidence="14" id="KW-0464">Manganese</keyword>
<comment type="catalytic activity">
    <reaction evidence="16">
        <text>an archaeal dolichyl phosphooligosaccharide + [protein]-L-asparagine = an archaeal dolichyl phosphate + a glycoprotein with the oligosaccharide chain attached by N-beta-D-glycosyl linkage to a protein L-asparagine.</text>
        <dbReference type="EC" id="2.4.99.21"/>
    </reaction>
</comment>
<dbReference type="GeneID" id="39849395"/>
<dbReference type="InterPro" id="IPR003674">
    <property type="entry name" value="Oligo_trans_STT3"/>
</dbReference>
<accession>A0A4D6HHZ2</accession>
<dbReference type="OrthoDB" id="313284at2157"/>
<evidence type="ECO:0000256" key="8">
    <source>
        <dbReference type="ARBA" id="ARBA00022679"/>
    </source>
</evidence>
<organism evidence="20 21">
    <name type="scientific">Halapricum salinum</name>
    <dbReference type="NCBI Taxonomy" id="1457250"/>
    <lineage>
        <taxon>Archaea</taxon>
        <taxon>Methanobacteriati</taxon>
        <taxon>Methanobacteriota</taxon>
        <taxon>Stenosarchaea group</taxon>
        <taxon>Halobacteria</taxon>
        <taxon>Halobacteriales</taxon>
        <taxon>Haloarculaceae</taxon>
        <taxon>Halapricum</taxon>
    </lineage>
</organism>
<feature type="transmembrane region" description="Helical" evidence="17">
    <location>
        <begin position="299"/>
        <end position="317"/>
    </location>
</feature>
<dbReference type="AlphaFoldDB" id="A0A4D6HHZ2"/>
<dbReference type="Pfam" id="PF02516">
    <property type="entry name" value="STT3"/>
    <property type="match status" value="1"/>
</dbReference>
<dbReference type="EMBL" id="CP031310">
    <property type="protein sequence ID" value="QCC52642.1"/>
    <property type="molecule type" value="Genomic_DNA"/>
</dbReference>
<feature type="transmembrane region" description="Helical" evidence="17">
    <location>
        <begin position="382"/>
        <end position="403"/>
    </location>
</feature>
<gene>
    <name evidence="20" type="ORF">DV733_16010</name>
</gene>
<dbReference type="STRING" id="1457250.GCA_000755225_02081"/>
<feature type="transmembrane region" description="Helical" evidence="17">
    <location>
        <begin position="352"/>
        <end position="375"/>
    </location>
</feature>
<dbReference type="GO" id="GO:0004576">
    <property type="term" value="F:oligosaccharyl transferase activity"/>
    <property type="evidence" value="ECO:0007669"/>
    <property type="project" value="InterPro"/>
</dbReference>
<feature type="transmembrane region" description="Helical" evidence="17">
    <location>
        <begin position="80"/>
        <end position="102"/>
    </location>
</feature>
<feature type="transmembrane region" description="Helical" evidence="17">
    <location>
        <begin position="195"/>
        <end position="212"/>
    </location>
</feature>
<evidence type="ECO:0000256" key="11">
    <source>
        <dbReference type="ARBA" id="ARBA00022842"/>
    </source>
</evidence>
<feature type="transmembrane region" description="Helical" evidence="17">
    <location>
        <begin position="139"/>
        <end position="156"/>
    </location>
</feature>
<feature type="domain" description="Archaeal glycosylation protein B peripheral" evidence="19">
    <location>
        <begin position="620"/>
        <end position="687"/>
    </location>
</feature>
<keyword evidence="8" id="KW-0808">Transferase</keyword>
<dbReference type="Proteomes" id="UP000296706">
    <property type="component" value="Chromosome"/>
</dbReference>
<keyword evidence="10" id="KW-0479">Metal-binding</keyword>
<keyword evidence="11" id="KW-0460">Magnesium</keyword>
<evidence type="ECO:0000256" key="3">
    <source>
        <dbReference type="ARBA" id="ARBA00004651"/>
    </source>
</evidence>
<name>A0A4D6HHZ2_9EURY</name>
<feature type="transmembrane region" description="Helical" evidence="17">
    <location>
        <begin position="242"/>
        <end position="263"/>
    </location>
</feature>
<comment type="subcellular location">
    <subcellularLocation>
        <location evidence="3">Cell membrane</location>
        <topology evidence="3">Multi-pass membrane protein</topology>
    </subcellularLocation>
</comment>
<feature type="domain" description="Oligosaccharyl transferase STT3 N-terminal" evidence="18">
    <location>
        <begin position="85"/>
        <end position="230"/>
    </location>
</feature>
<feature type="transmembrane region" description="Helical" evidence="17">
    <location>
        <begin position="269"/>
        <end position="287"/>
    </location>
</feature>
<comment type="pathway">
    <text evidence="4">Protein modification; protein glycosylation.</text>
</comment>
<evidence type="ECO:0000256" key="1">
    <source>
        <dbReference type="ARBA" id="ARBA00001936"/>
    </source>
</evidence>
<keyword evidence="12 17" id="KW-1133">Transmembrane helix</keyword>
<evidence type="ECO:0000256" key="6">
    <source>
        <dbReference type="ARBA" id="ARBA00012602"/>
    </source>
</evidence>